<proteinExistence type="predicted"/>
<reference evidence="2 3" key="1">
    <citation type="submission" date="2019-05" db="EMBL/GenBank/DDBJ databases">
        <authorList>
            <consortium name="Pathogen Informatics"/>
        </authorList>
    </citation>
    <scope>NUCLEOTIDE SEQUENCE [LARGE SCALE GENOMIC DNA]</scope>
    <source>
        <strain evidence="2 3">NCTC13032</strain>
    </source>
</reference>
<gene>
    <name evidence="2" type="ORF">NCTC13032_04261</name>
</gene>
<accession>A0A4U9I2J9</accession>
<feature type="transmembrane region" description="Helical" evidence="1">
    <location>
        <begin position="16"/>
        <end position="36"/>
    </location>
</feature>
<evidence type="ECO:0000313" key="2">
    <source>
        <dbReference type="EMBL" id="VTP69359.1"/>
    </source>
</evidence>
<keyword evidence="1" id="KW-0812">Transmembrane</keyword>
<dbReference type="EMBL" id="LR590464">
    <property type="protein sequence ID" value="VTP69359.1"/>
    <property type="molecule type" value="Genomic_DNA"/>
</dbReference>
<organism evidence="2 3">
    <name type="scientific">Leclercia adecarboxylata</name>
    <dbReference type="NCBI Taxonomy" id="83655"/>
    <lineage>
        <taxon>Bacteria</taxon>
        <taxon>Pseudomonadati</taxon>
        <taxon>Pseudomonadota</taxon>
        <taxon>Gammaproteobacteria</taxon>
        <taxon>Enterobacterales</taxon>
        <taxon>Enterobacteriaceae</taxon>
        <taxon>Leclercia</taxon>
    </lineage>
</organism>
<evidence type="ECO:0000313" key="3">
    <source>
        <dbReference type="Proteomes" id="UP000310719"/>
    </source>
</evidence>
<keyword evidence="1" id="KW-1133">Transmembrane helix</keyword>
<keyword evidence="1" id="KW-0472">Membrane</keyword>
<dbReference type="Proteomes" id="UP000310719">
    <property type="component" value="Chromosome"/>
</dbReference>
<protein>
    <submittedName>
        <fullName evidence="2">Uncharacterized protein</fullName>
    </submittedName>
</protein>
<name>A0A4U9I2J9_9ENTR</name>
<evidence type="ECO:0000256" key="1">
    <source>
        <dbReference type="SAM" id="Phobius"/>
    </source>
</evidence>
<dbReference type="AlphaFoldDB" id="A0A4U9I2J9"/>
<sequence length="87" mass="9666">MQTAHRIITNYRRKRIIVCLVLSLTTLVCTLIIGFISQRNLNQQSTAAFVSHAVETLDKILQPLETGRDVVQPLIGLPLHGGQFLTA</sequence>